<gene>
    <name evidence="3" type="ORF">GCM10010201_14430</name>
</gene>
<feature type="region of interest" description="Disordered" evidence="1">
    <location>
        <begin position="389"/>
        <end position="448"/>
    </location>
</feature>
<keyword evidence="2" id="KW-1133">Transmembrane helix</keyword>
<dbReference type="InterPro" id="IPR026898">
    <property type="entry name" value="PrsW"/>
</dbReference>
<reference evidence="4" key="1">
    <citation type="journal article" date="2019" name="Int. J. Syst. Evol. Microbiol.">
        <title>The Global Catalogue of Microorganisms (GCM) 10K type strain sequencing project: providing services to taxonomists for standard genome sequencing and annotation.</title>
        <authorList>
            <consortium name="The Broad Institute Genomics Platform"/>
            <consortium name="The Broad Institute Genome Sequencing Center for Infectious Disease"/>
            <person name="Wu L."/>
            <person name="Ma J."/>
        </authorList>
    </citation>
    <scope>NUCLEOTIDE SEQUENCE [LARGE SCALE GENOMIC DNA]</scope>
    <source>
        <strain evidence="4">JCM 3367</strain>
    </source>
</reference>
<feature type="transmembrane region" description="Helical" evidence="2">
    <location>
        <begin position="44"/>
        <end position="62"/>
    </location>
</feature>
<feature type="transmembrane region" description="Helical" evidence="2">
    <location>
        <begin position="141"/>
        <end position="162"/>
    </location>
</feature>
<protein>
    <submittedName>
        <fullName evidence="3">Uncharacterized protein</fullName>
    </submittedName>
</protein>
<feature type="transmembrane region" description="Helical" evidence="2">
    <location>
        <begin position="74"/>
        <end position="93"/>
    </location>
</feature>
<feature type="transmembrane region" description="Helical" evidence="2">
    <location>
        <begin position="12"/>
        <end position="37"/>
    </location>
</feature>
<evidence type="ECO:0000313" key="4">
    <source>
        <dbReference type="Proteomes" id="UP001499978"/>
    </source>
</evidence>
<dbReference type="Pfam" id="PF13367">
    <property type="entry name" value="PrsW-protease"/>
    <property type="match status" value="1"/>
</dbReference>
<accession>A0ABP6AM19</accession>
<comment type="caution">
    <text evidence="3">The sequence shown here is derived from an EMBL/GenBank/DDBJ whole genome shotgun (WGS) entry which is preliminary data.</text>
</comment>
<sequence>MTVRPWSGPGTPAWWTLLLLNVVGGGASLLLMTLLGWPVPRSTAMAVGALLVAATLFLVVLGRWVDPVERRPSWLVAAAVVYGGSGAIAVGLGSGPIAALMAKTVSLEFANAWGVAVMAPVAEEAGKLGGVALLMLAARPYLATVWSGAVYGALVGLGFTLVEDFGYAASAADEVYQDDVRAAAELLLMRVLTGFALGHPLYTALAGAGLAYAVLRVERSIGSRALALIAGIGAAVLLHALNNSPIVGWAAKTVDPLPGVSGWTGYLALIYLAALPGLIVLWMLRRQAVLHGLRRPATLGLPGITDGDVTVLSRWASCRRESSALRRSHGKQATAAFRLLRRARLRLCGEVAQPYRGWPAVLSPAQYAPTVHKALEEVRQARAALEQACQPQHAEPANAAVASSRLTSKAVAVPRHPEHDESPHPDRGGSSHPERSDTHEPRAAPVGRPTASRLVALVAATVGYSWLLGGLLSLTEGS</sequence>
<evidence type="ECO:0000256" key="2">
    <source>
        <dbReference type="SAM" id="Phobius"/>
    </source>
</evidence>
<evidence type="ECO:0000313" key="3">
    <source>
        <dbReference type="EMBL" id="GAA2518560.1"/>
    </source>
</evidence>
<dbReference type="PANTHER" id="PTHR36844:SF1">
    <property type="entry name" value="PROTEASE PRSW"/>
    <property type="match status" value="1"/>
</dbReference>
<dbReference type="Proteomes" id="UP001499978">
    <property type="component" value="Unassembled WGS sequence"/>
</dbReference>
<feature type="transmembrane region" description="Helical" evidence="2">
    <location>
        <begin position="195"/>
        <end position="215"/>
    </location>
</feature>
<feature type="transmembrane region" description="Helical" evidence="2">
    <location>
        <begin position="263"/>
        <end position="284"/>
    </location>
</feature>
<proteinExistence type="predicted"/>
<keyword evidence="2" id="KW-0812">Transmembrane</keyword>
<organism evidence="3 4">
    <name type="scientific">Pilimelia columellifera subsp. columellifera</name>
    <dbReference type="NCBI Taxonomy" id="706583"/>
    <lineage>
        <taxon>Bacteria</taxon>
        <taxon>Bacillati</taxon>
        <taxon>Actinomycetota</taxon>
        <taxon>Actinomycetes</taxon>
        <taxon>Micromonosporales</taxon>
        <taxon>Micromonosporaceae</taxon>
        <taxon>Pilimelia</taxon>
    </lineage>
</organism>
<feature type="transmembrane region" description="Helical" evidence="2">
    <location>
        <begin position="227"/>
        <end position="251"/>
    </location>
</feature>
<keyword evidence="4" id="KW-1185">Reference proteome</keyword>
<dbReference type="EMBL" id="BAAARY010000005">
    <property type="protein sequence ID" value="GAA2518560.1"/>
    <property type="molecule type" value="Genomic_DNA"/>
</dbReference>
<keyword evidence="2" id="KW-0472">Membrane</keyword>
<name>A0ABP6AM19_9ACTN</name>
<feature type="compositionally biased region" description="Basic and acidic residues" evidence="1">
    <location>
        <begin position="415"/>
        <end position="442"/>
    </location>
</feature>
<evidence type="ECO:0000256" key="1">
    <source>
        <dbReference type="SAM" id="MobiDB-lite"/>
    </source>
</evidence>
<feature type="transmembrane region" description="Helical" evidence="2">
    <location>
        <begin position="454"/>
        <end position="474"/>
    </location>
</feature>
<dbReference type="PANTHER" id="PTHR36844">
    <property type="entry name" value="PROTEASE PRSW"/>
    <property type="match status" value="1"/>
</dbReference>
<dbReference type="RefSeq" id="WP_344170192.1">
    <property type="nucleotide sequence ID" value="NZ_BAAARY010000005.1"/>
</dbReference>